<dbReference type="PANTHER" id="PTHR46586:SF3">
    <property type="entry name" value="ANKYRIN REPEAT-CONTAINING PROTEIN"/>
    <property type="match status" value="1"/>
</dbReference>
<protein>
    <recommendedName>
        <fullName evidence="3">Ankyrin repeat protein</fullName>
    </recommendedName>
</protein>
<dbReference type="InterPro" id="IPR002110">
    <property type="entry name" value="Ankyrin_rpt"/>
</dbReference>
<gene>
    <name evidence="1" type="ORF">HK105_206128</name>
</gene>
<dbReference type="Pfam" id="PF13637">
    <property type="entry name" value="Ank_4"/>
    <property type="match status" value="1"/>
</dbReference>
<dbReference type="Gene3D" id="1.25.40.20">
    <property type="entry name" value="Ankyrin repeat-containing domain"/>
    <property type="match status" value="1"/>
</dbReference>
<evidence type="ECO:0008006" key="3">
    <source>
        <dbReference type="Google" id="ProtNLM"/>
    </source>
</evidence>
<reference evidence="1 2" key="1">
    <citation type="submission" date="2023-09" db="EMBL/GenBank/DDBJ databases">
        <title>Pangenome analysis of Batrachochytrium dendrobatidis and related Chytrids.</title>
        <authorList>
            <person name="Yacoub M.N."/>
            <person name="Stajich J.E."/>
            <person name="James T.Y."/>
        </authorList>
    </citation>
    <scope>NUCLEOTIDE SEQUENCE [LARGE SCALE GENOMIC DNA]</scope>
    <source>
        <strain evidence="1 2">JEL0888</strain>
    </source>
</reference>
<organism evidence="1 2">
    <name type="scientific">Polyrhizophydium stewartii</name>
    <dbReference type="NCBI Taxonomy" id="2732419"/>
    <lineage>
        <taxon>Eukaryota</taxon>
        <taxon>Fungi</taxon>
        <taxon>Fungi incertae sedis</taxon>
        <taxon>Chytridiomycota</taxon>
        <taxon>Chytridiomycota incertae sedis</taxon>
        <taxon>Chytridiomycetes</taxon>
        <taxon>Rhizophydiales</taxon>
        <taxon>Rhizophydiales incertae sedis</taxon>
        <taxon>Polyrhizophydium</taxon>
    </lineage>
</organism>
<keyword evidence="2" id="KW-1185">Reference proteome</keyword>
<evidence type="ECO:0000313" key="1">
    <source>
        <dbReference type="EMBL" id="KAL2914356.1"/>
    </source>
</evidence>
<comment type="caution">
    <text evidence="1">The sequence shown here is derived from an EMBL/GenBank/DDBJ whole genome shotgun (WGS) entry which is preliminary data.</text>
</comment>
<dbReference type="SUPFAM" id="SSF48403">
    <property type="entry name" value="Ankyrin repeat"/>
    <property type="match status" value="1"/>
</dbReference>
<proteinExistence type="predicted"/>
<name>A0ABR4N4F6_9FUNG</name>
<dbReference type="InterPro" id="IPR036770">
    <property type="entry name" value="Ankyrin_rpt-contain_sf"/>
</dbReference>
<dbReference type="Proteomes" id="UP001527925">
    <property type="component" value="Unassembled WGS sequence"/>
</dbReference>
<dbReference type="InterPro" id="IPR052050">
    <property type="entry name" value="SecEffector_AnkRepeat"/>
</dbReference>
<evidence type="ECO:0000313" key="2">
    <source>
        <dbReference type="Proteomes" id="UP001527925"/>
    </source>
</evidence>
<dbReference type="PANTHER" id="PTHR46586">
    <property type="entry name" value="ANKYRIN REPEAT-CONTAINING PROTEIN"/>
    <property type="match status" value="1"/>
</dbReference>
<dbReference type="EMBL" id="JADGIZ020000034">
    <property type="protein sequence ID" value="KAL2914356.1"/>
    <property type="molecule type" value="Genomic_DNA"/>
</dbReference>
<sequence>MVLGRASPLTQLSAGWRPWASVLELDDDSMHALWAEAFEVDWAGDLRRLPRPESMPPPRLYWSLRSRGMLERVDRLGWHKPQHVLHAAARNCWLDLLDFTKPKKLCRLAVDSGALWLVRMLVDEDETVELGSDHIERAAAAGHVEILKYIAQRTDRSDWVGLGALDGAARNGHLEAVQWLHRKGMCSRHAMREAAEGGHVEAMRWLQRECTGVCRLRPGTLSAEITDRAVLDFIAEASRRADE</sequence>
<accession>A0ABR4N4F6</accession>